<keyword evidence="1" id="KW-0479">Metal-binding</keyword>
<feature type="domain" description="Cupin type-2" evidence="2">
    <location>
        <begin position="42"/>
        <end position="108"/>
    </location>
</feature>
<organism evidence="3 4">
    <name type="scientific">Candidatus Desulfacyla euxinica</name>
    <dbReference type="NCBI Taxonomy" id="2841693"/>
    <lineage>
        <taxon>Bacteria</taxon>
        <taxon>Deltaproteobacteria</taxon>
        <taxon>Candidatus Desulfacyla</taxon>
    </lineage>
</organism>
<name>A0A8J6MZ97_9DELT</name>
<comment type="caution">
    <text evidence="3">The sequence shown here is derived from an EMBL/GenBank/DDBJ whole genome shotgun (WGS) entry which is preliminary data.</text>
</comment>
<dbReference type="GO" id="GO:0046872">
    <property type="term" value="F:metal ion binding"/>
    <property type="evidence" value="ECO:0007669"/>
    <property type="project" value="UniProtKB-KW"/>
</dbReference>
<gene>
    <name evidence="3" type="ORF">H8E19_05025</name>
</gene>
<evidence type="ECO:0000313" key="4">
    <source>
        <dbReference type="Proteomes" id="UP000650524"/>
    </source>
</evidence>
<dbReference type="AlphaFoldDB" id="A0A8J6MZ97"/>
<dbReference type="InterPro" id="IPR014710">
    <property type="entry name" value="RmlC-like_jellyroll"/>
</dbReference>
<reference evidence="3 4" key="1">
    <citation type="submission" date="2020-08" db="EMBL/GenBank/DDBJ databases">
        <title>Bridging the membrane lipid divide: bacteria of the FCB group superphylum have the potential to synthesize archaeal ether lipids.</title>
        <authorList>
            <person name="Villanueva L."/>
            <person name="Von Meijenfeldt F.A.B."/>
            <person name="Westbye A.B."/>
            <person name="Yadav S."/>
            <person name="Hopmans E.C."/>
            <person name="Dutilh B.E."/>
            <person name="Sinninghe Damste J.S."/>
        </authorList>
    </citation>
    <scope>NUCLEOTIDE SEQUENCE [LARGE SCALE GENOMIC DNA]</scope>
    <source>
        <strain evidence="3">NIOZ-UU27</strain>
    </source>
</reference>
<evidence type="ECO:0000259" key="2">
    <source>
        <dbReference type="Pfam" id="PF07883"/>
    </source>
</evidence>
<evidence type="ECO:0000313" key="3">
    <source>
        <dbReference type="EMBL" id="MBC8176746.1"/>
    </source>
</evidence>
<evidence type="ECO:0000256" key="1">
    <source>
        <dbReference type="ARBA" id="ARBA00022723"/>
    </source>
</evidence>
<dbReference type="SUPFAM" id="SSF51182">
    <property type="entry name" value="RmlC-like cupins"/>
    <property type="match status" value="1"/>
</dbReference>
<proteinExistence type="predicted"/>
<dbReference type="Pfam" id="PF07883">
    <property type="entry name" value="Cupin_2"/>
    <property type="match status" value="1"/>
</dbReference>
<dbReference type="Proteomes" id="UP000650524">
    <property type="component" value="Unassembled WGS sequence"/>
</dbReference>
<dbReference type="Gene3D" id="2.60.120.10">
    <property type="entry name" value="Jelly Rolls"/>
    <property type="match status" value="1"/>
</dbReference>
<accession>A0A8J6MZ97</accession>
<protein>
    <submittedName>
        <fullName evidence="3">Cupin domain-containing protein</fullName>
    </submittedName>
</protein>
<dbReference type="InterPro" id="IPR011051">
    <property type="entry name" value="RmlC_Cupin_sf"/>
</dbReference>
<dbReference type="EMBL" id="JACNJD010000158">
    <property type="protein sequence ID" value="MBC8176746.1"/>
    <property type="molecule type" value="Genomic_DNA"/>
</dbReference>
<dbReference type="PANTHER" id="PTHR35848:SF6">
    <property type="entry name" value="CUPIN TYPE-2 DOMAIN-CONTAINING PROTEIN"/>
    <property type="match status" value="1"/>
</dbReference>
<dbReference type="InterPro" id="IPR013096">
    <property type="entry name" value="Cupin_2"/>
</dbReference>
<sequence>MIVRNINDREVMDTTYLAHGGAIAQMILDRRILKEIGFLAIASLKPGKEIEAHVDPMEEIYFVLSGSGEMKVDEEARGVTPGDAVWVPVGSSHALLNNGEEDCLILVVASKAG</sequence>
<dbReference type="InterPro" id="IPR051610">
    <property type="entry name" value="GPI/OXD"/>
</dbReference>
<dbReference type="PANTHER" id="PTHR35848">
    <property type="entry name" value="OXALATE-BINDING PROTEIN"/>
    <property type="match status" value="1"/>
</dbReference>